<keyword evidence="1" id="KW-0812">Transmembrane</keyword>
<sequence length="961" mass="105381">MSKDRFSDPRSFQRPLTMGSRQLTNLPTLALILSIVLATVIAVVGTHWWTFEDILARCASLHTIPSPPASFHSRDESDRFEEGTNATLIRNAFIFTGRDNGSETIRGDLLLDRGIIRGMGKISRRIIDNTPNLTVIDAKGAWVTPGLVDINSHLGVDSLPILAGTVDFNSTKGPILPYLRIADGLNTHDEAYELAMAGGVTSIQVLPGSNAVAGQAFIVKLRKMKDRSATSMIVDPPYNLKIPGSRGADGTSFRWRHMKQTCGEDVRRYGNRMDNMWALRSAYSEAMQVKQAQDEYCAKVKAGLWNEAGGPFPENLRWEMLVDVLRGKVKVSSQCSEAVDLDAMVRLSNEFQFPIAVIQQGSEAWLVPDLLRRMSGGVPSIAMFATNHRNKRETYRGSEFAPRVLAEQEIPVMMTTAHPVINARYLMHEAQQAYYFGLPPNLALASVSSTPAIALGLSHRIGILEEGSDADVVMWDSHPLRLGATPVKVWIDGILQIPVPSKSGEENHIVVGKGKEGEEWRYLPDPPNWDKERQDSIRWDGLPPLGGRKVDDKVVFSNVKEVWKRTQDGDIQQAFKAGSHEIELGTVVVEAGRMTCIGKCDDSLYMDAVILDTHGGFISPGLMSFGSRLGLEEITSEPSTSDGEKYDAFRKDVPRILHDAGAVVRAADALTFNTRDALTAYRAGVTLGTSSFARPIHLAGEDVQVVAGLSASFRTGSLHAMQRGAIVQDIAALHVSLGKSYPTLKGISVSTQIAGLRRLLYGWESTDKETGAWFRKAAEGVIPLVIEVESLDIMANLLILKMDVEDRIGSRMRMVFSGATESHLLAQEIADAGVGVILNPTRPIPLAWDQRRILPGPPLTNDTTLVTLLEHDVIVGIGVRNAWEARNTRFDVQWAVLESNGRITEYQAYALVTRDLEKLLGVRGIDEDSGELAVYEGGSMFNSSSKVAAIISPIRGLVDIF</sequence>
<organism evidence="3 4">
    <name type="scientific">Gymnopilus junonius</name>
    <name type="common">Spectacular rustgill mushroom</name>
    <name type="synonym">Gymnopilus spectabilis subsp. junonius</name>
    <dbReference type="NCBI Taxonomy" id="109634"/>
    <lineage>
        <taxon>Eukaryota</taxon>
        <taxon>Fungi</taxon>
        <taxon>Dikarya</taxon>
        <taxon>Basidiomycota</taxon>
        <taxon>Agaricomycotina</taxon>
        <taxon>Agaricomycetes</taxon>
        <taxon>Agaricomycetidae</taxon>
        <taxon>Agaricales</taxon>
        <taxon>Agaricineae</taxon>
        <taxon>Hymenogastraceae</taxon>
        <taxon>Gymnopilus</taxon>
    </lineage>
</organism>
<proteinExistence type="predicted"/>
<dbReference type="AlphaFoldDB" id="A0A9P5P3K8"/>
<reference evidence="3" key="1">
    <citation type="submission" date="2020-11" db="EMBL/GenBank/DDBJ databases">
        <authorList>
            <consortium name="DOE Joint Genome Institute"/>
            <person name="Ahrendt S."/>
            <person name="Riley R."/>
            <person name="Andreopoulos W."/>
            <person name="LaButti K."/>
            <person name="Pangilinan J."/>
            <person name="Ruiz-duenas F.J."/>
            <person name="Barrasa J.M."/>
            <person name="Sanchez-Garcia M."/>
            <person name="Camarero S."/>
            <person name="Miyauchi S."/>
            <person name="Serrano A."/>
            <person name="Linde D."/>
            <person name="Babiker R."/>
            <person name="Drula E."/>
            <person name="Ayuso-Fernandez I."/>
            <person name="Pacheco R."/>
            <person name="Padilla G."/>
            <person name="Ferreira P."/>
            <person name="Barriuso J."/>
            <person name="Kellner H."/>
            <person name="Castanera R."/>
            <person name="Alfaro M."/>
            <person name="Ramirez L."/>
            <person name="Pisabarro A.G."/>
            <person name="Kuo A."/>
            <person name="Tritt A."/>
            <person name="Lipzen A."/>
            <person name="He G."/>
            <person name="Yan M."/>
            <person name="Ng V."/>
            <person name="Cullen D."/>
            <person name="Martin F."/>
            <person name="Rosso M.-N."/>
            <person name="Henrissat B."/>
            <person name="Hibbett D."/>
            <person name="Martinez A.T."/>
            <person name="Grigoriev I.V."/>
        </authorList>
    </citation>
    <scope>NUCLEOTIDE SEQUENCE</scope>
    <source>
        <strain evidence="3">AH 44721</strain>
    </source>
</reference>
<evidence type="ECO:0000313" key="3">
    <source>
        <dbReference type="EMBL" id="KAF8914186.1"/>
    </source>
</evidence>
<dbReference type="OrthoDB" id="10258955at2759"/>
<dbReference type="InterPro" id="IPR011059">
    <property type="entry name" value="Metal-dep_hydrolase_composite"/>
</dbReference>
<keyword evidence="1" id="KW-0472">Membrane</keyword>
<evidence type="ECO:0000313" key="4">
    <source>
        <dbReference type="Proteomes" id="UP000724874"/>
    </source>
</evidence>
<dbReference type="Gene3D" id="3.20.20.140">
    <property type="entry name" value="Metal-dependent hydrolases"/>
    <property type="match status" value="2"/>
</dbReference>
<comment type="caution">
    <text evidence="3">The sequence shown here is derived from an EMBL/GenBank/DDBJ whole genome shotgun (WGS) entry which is preliminary data.</text>
</comment>
<name>A0A9P5P3K8_GYMJU</name>
<dbReference type="SUPFAM" id="SSF51338">
    <property type="entry name" value="Composite domain of metallo-dependent hydrolases"/>
    <property type="match status" value="1"/>
</dbReference>
<evidence type="ECO:0000259" key="2">
    <source>
        <dbReference type="Pfam" id="PF01979"/>
    </source>
</evidence>
<dbReference type="InterPro" id="IPR032466">
    <property type="entry name" value="Metal_Hydrolase"/>
</dbReference>
<feature type="domain" description="Amidohydrolase-related" evidence="2">
    <location>
        <begin position="401"/>
        <end position="483"/>
    </location>
</feature>
<dbReference type="SUPFAM" id="SSF51556">
    <property type="entry name" value="Metallo-dependent hydrolases"/>
    <property type="match status" value="1"/>
</dbReference>
<dbReference type="GO" id="GO:0016810">
    <property type="term" value="F:hydrolase activity, acting on carbon-nitrogen (but not peptide) bonds"/>
    <property type="evidence" value="ECO:0007669"/>
    <property type="project" value="InterPro"/>
</dbReference>
<accession>A0A9P5P3K8</accession>
<dbReference type="PANTHER" id="PTHR43135">
    <property type="entry name" value="ALPHA-D-RIBOSE 1-METHYLPHOSPHONATE 5-TRIPHOSPHATE DIPHOSPHATASE"/>
    <property type="match status" value="1"/>
</dbReference>
<dbReference type="Pfam" id="PF01979">
    <property type="entry name" value="Amidohydro_1"/>
    <property type="match status" value="1"/>
</dbReference>
<gene>
    <name evidence="3" type="ORF">CPB84DRAFT_1811579</name>
</gene>
<keyword evidence="1" id="KW-1133">Transmembrane helix</keyword>
<dbReference type="EMBL" id="JADNYJ010000001">
    <property type="protein sequence ID" value="KAF8914186.1"/>
    <property type="molecule type" value="Genomic_DNA"/>
</dbReference>
<protein>
    <submittedName>
        <fullName evidence="3">Carbohydrate esterase family 9 protein</fullName>
    </submittedName>
</protein>
<dbReference type="Proteomes" id="UP000724874">
    <property type="component" value="Unassembled WGS sequence"/>
</dbReference>
<dbReference type="InterPro" id="IPR006680">
    <property type="entry name" value="Amidohydro-rel"/>
</dbReference>
<dbReference type="PANTHER" id="PTHR43135:SF3">
    <property type="entry name" value="ALPHA-D-RIBOSE 1-METHYLPHOSPHONATE 5-TRIPHOSPHATE DIPHOSPHATASE"/>
    <property type="match status" value="1"/>
</dbReference>
<keyword evidence="4" id="KW-1185">Reference proteome</keyword>
<feature type="transmembrane region" description="Helical" evidence="1">
    <location>
        <begin position="28"/>
        <end position="49"/>
    </location>
</feature>
<dbReference type="InterPro" id="IPR051781">
    <property type="entry name" value="Metallo-dep_Hydrolase"/>
</dbReference>
<evidence type="ECO:0000256" key="1">
    <source>
        <dbReference type="SAM" id="Phobius"/>
    </source>
</evidence>